<dbReference type="InterPro" id="IPR023395">
    <property type="entry name" value="MCP_dom_sf"/>
</dbReference>
<dbReference type="PANTHER" id="PTHR46974">
    <property type="entry name" value="MITOCHONDRIAL GTP/GDP CARRIER PROTEIN 1"/>
    <property type="match status" value="1"/>
</dbReference>
<dbReference type="InterPro" id="IPR001509">
    <property type="entry name" value="Epimerase_deHydtase"/>
</dbReference>
<feature type="domain" description="NAD-dependent epimerase/dehydratase" evidence="7">
    <location>
        <begin position="295"/>
        <end position="527"/>
    </location>
</feature>
<evidence type="ECO:0000256" key="2">
    <source>
        <dbReference type="ARBA" id="ARBA00022692"/>
    </source>
</evidence>
<evidence type="ECO:0000256" key="1">
    <source>
        <dbReference type="ARBA" id="ARBA00004141"/>
    </source>
</evidence>
<dbReference type="InterPro" id="IPR018108">
    <property type="entry name" value="MCP_transmembrane"/>
</dbReference>
<keyword evidence="9" id="KW-1185">Reference proteome</keyword>
<dbReference type="PANTHER" id="PTHR46974:SF1">
    <property type="entry name" value="MITOCHONDRIAL GTP_GDP CARRIER PROTEIN 1"/>
    <property type="match status" value="1"/>
</dbReference>
<dbReference type="EMBL" id="SKBQ01000089">
    <property type="protein sequence ID" value="TPX07620.1"/>
    <property type="molecule type" value="Genomic_DNA"/>
</dbReference>
<dbReference type="GeneID" id="41978166"/>
<evidence type="ECO:0000313" key="9">
    <source>
        <dbReference type="Proteomes" id="UP000319257"/>
    </source>
</evidence>
<protein>
    <recommendedName>
        <fullName evidence="7">NAD-dependent epimerase/dehydratase domain-containing protein</fullName>
    </recommendedName>
</protein>
<dbReference type="Pfam" id="PF01370">
    <property type="entry name" value="Epimerase"/>
    <property type="match status" value="1"/>
</dbReference>
<proteinExistence type="predicted"/>
<sequence>MPPSIAVSASPHSTPSKLNLHESTAVRFASAGAAGLAEVIVFHPVDTISKRLMRNQSHISSASQLNAVVFRHHASGSLHRRFFSLFPGLGYAASYKILQRVHKYGGQPLIRVYLKEHHGPSFDQMFGGHNSKTMIHATAGSLVGVTEIIFLPLDVLKIKRQTNPQALNGRGIFSILREEGGGLYRGSSWTAARNALGSFALFGGCAAAKQYLFGLEDYNSATCTQNLVASGVGSCASIIVASPLDVVKTRLQSQGFGSKESGFRIVGRMARHEGPGSFFKALLPKLLTTGPKITVLITGASGYLGGTLLARLESANLPPYDKLFALVRTDAQAEAVKQYGLEPLTFDIRNEAAVQDAVVSNAITVVYYLPDALSPEPPSYFIKALASVKEKTGSTVHFLFTTGAKMFSSFTGAPTDRPVPDTDPSWYEIQKAQVNSQSIPFMFKGVATNNSIVEAGERLGVRTYIFAPCIVYGEGEGFGKKISIQTVAIVKAAKALGRMYKFDQDSPSWPVCHVADNTTLYLEMLRRMIADEPLDHGKKGYYLASSGSVAWDDIYKAMGKTLKKHGVISDTAVAIADPGIIEKIAAFNNVPRDVMTTFFGGRCTFTAEHGKGLGWKPKYAPEHILETAEQEVELILKHLDGKL</sequence>
<evidence type="ECO:0000256" key="5">
    <source>
        <dbReference type="ARBA" id="ARBA00023136"/>
    </source>
</evidence>
<dbReference type="GO" id="GO:0005739">
    <property type="term" value="C:mitochondrion"/>
    <property type="evidence" value="ECO:0007669"/>
    <property type="project" value="TreeGrafter"/>
</dbReference>
<dbReference type="GO" id="GO:0016020">
    <property type="term" value="C:membrane"/>
    <property type="evidence" value="ECO:0007669"/>
    <property type="project" value="UniProtKB-SubCell"/>
</dbReference>
<dbReference type="Gene3D" id="3.40.50.720">
    <property type="entry name" value="NAD(P)-binding Rossmann-like Domain"/>
    <property type="match status" value="1"/>
</dbReference>
<accession>A0A507ATT3</accession>
<keyword evidence="3" id="KW-0999">Mitochondrion inner membrane</keyword>
<comment type="caution">
    <text evidence="8">The sequence shown here is derived from an EMBL/GenBank/DDBJ whole genome shotgun (WGS) entry which is preliminary data.</text>
</comment>
<evidence type="ECO:0000256" key="4">
    <source>
        <dbReference type="ARBA" id="ARBA00022989"/>
    </source>
</evidence>
<gene>
    <name evidence="8" type="ORF">E0L32_010719</name>
</gene>
<keyword evidence="2 6" id="KW-0812">Transmembrane</keyword>
<dbReference type="Proteomes" id="UP000319257">
    <property type="component" value="Unassembled WGS sequence"/>
</dbReference>
<dbReference type="SUPFAM" id="SSF103506">
    <property type="entry name" value="Mitochondrial carrier"/>
    <property type="match status" value="1"/>
</dbReference>
<dbReference type="GO" id="GO:0001409">
    <property type="term" value="F:guanine nucleotide transmembrane transporter activity"/>
    <property type="evidence" value="ECO:0007669"/>
    <property type="project" value="TreeGrafter"/>
</dbReference>
<keyword evidence="3" id="KW-0496">Mitochondrion</keyword>
<reference evidence="8 9" key="1">
    <citation type="submission" date="2019-06" db="EMBL/GenBank/DDBJ databases">
        <title>Draft genome sequence of the filamentous fungus Phialemoniopsis curvata isolated from diesel fuel.</title>
        <authorList>
            <person name="Varaljay V.A."/>
            <person name="Lyon W.J."/>
            <person name="Crouch A.L."/>
            <person name="Drake C.E."/>
            <person name="Hollomon J.M."/>
            <person name="Nadeau L.J."/>
            <person name="Nunn H.S."/>
            <person name="Stevenson B.S."/>
            <person name="Bojanowski C.L."/>
            <person name="Crookes-Goodson W.J."/>
        </authorList>
    </citation>
    <scope>NUCLEOTIDE SEQUENCE [LARGE SCALE GENOMIC DNA]</scope>
    <source>
        <strain evidence="8 9">D216</strain>
    </source>
</reference>
<dbReference type="PROSITE" id="PS50920">
    <property type="entry name" value="SOLCAR"/>
    <property type="match status" value="1"/>
</dbReference>
<dbReference type="AlphaFoldDB" id="A0A507ATT3"/>
<dbReference type="InParanoid" id="A0A507ATT3"/>
<feature type="repeat" description="Solcar" evidence="6">
    <location>
        <begin position="221"/>
        <end position="306"/>
    </location>
</feature>
<organism evidence="8 9">
    <name type="scientific">Thyridium curvatum</name>
    <dbReference type="NCBI Taxonomy" id="1093900"/>
    <lineage>
        <taxon>Eukaryota</taxon>
        <taxon>Fungi</taxon>
        <taxon>Dikarya</taxon>
        <taxon>Ascomycota</taxon>
        <taxon>Pezizomycotina</taxon>
        <taxon>Sordariomycetes</taxon>
        <taxon>Sordariomycetidae</taxon>
        <taxon>Thyridiales</taxon>
        <taxon>Thyridiaceae</taxon>
        <taxon>Thyridium</taxon>
    </lineage>
</organism>
<dbReference type="SUPFAM" id="SSF51735">
    <property type="entry name" value="NAD(P)-binding Rossmann-fold domains"/>
    <property type="match status" value="1"/>
</dbReference>
<comment type="subcellular location">
    <subcellularLocation>
        <location evidence="1">Membrane</location>
        <topology evidence="1">Multi-pass membrane protein</topology>
    </subcellularLocation>
</comment>
<dbReference type="OrthoDB" id="10262413at2759"/>
<evidence type="ECO:0000256" key="6">
    <source>
        <dbReference type="PROSITE-ProRule" id="PRU00282"/>
    </source>
</evidence>
<dbReference type="InterPro" id="IPR036291">
    <property type="entry name" value="NAD(P)-bd_dom_sf"/>
</dbReference>
<evidence type="ECO:0000259" key="7">
    <source>
        <dbReference type="Pfam" id="PF01370"/>
    </source>
</evidence>
<name>A0A507ATT3_9PEZI</name>
<dbReference type="Pfam" id="PF00153">
    <property type="entry name" value="Mito_carr"/>
    <property type="match status" value="2"/>
</dbReference>
<dbReference type="Gene3D" id="1.50.40.10">
    <property type="entry name" value="Mitochondrial carrier domain"/>
    <property type="match status" value="1"/>
</dbReference>
<evidence type="ECO:0000313" key="8">
    <source>
        <dbReference type="EMBL" id="TPX07620.1"/>
    </source>
</evidence>
<keyword evidence="5 6" id="KW-0472">Membrane</keyword>
<keyword evidence="4" id="KW-1133">Transmembrane helix</keyword>
<dbReference type="RefSeq" id="XP_030989331.1">
    <property type="nucleotide sequence ID" value="XM_031133368.1"/>
</dbReference>
<evidence type="ECO:0000256" key="3">
    <source>
        <dbReference type="ARBA" id="ARBA00022792"/>
    </source>
</evidence>
<dbReference type="InterPro" id="IPR053042">
    <property type="entry name" value="Mito_GTP/GDP_Carrier"/>
</dbReference>